<feature type="transmembrane region" description="Helical" evidence="10">
    <location>
        <begin position="20"/>
        <end position="42"/>
    </location>
</feature>
<keyword evidence="3" id="KW-1003">Cell membrane</keyword>
<evidence type="ECO:0000259" key="12">
    <source>
        <dbReference type="Pfam" id="PF06750"/>
    </source>
</evidence>
<dbReference type="PANTHER" id="PTHR30487:SF0">
    <property type="entry name" value="PREPILIN LEADER PEPTIDASE_N-METHYLTRANSFERASE-RELATED"/>
    <property type="match status" value="1"/>
</dbReference>
<evidence type="ECO:0000256" key="4">
    <source>
        <dbReference type="ARBA" id="ARBA00022519"/>
    </source>
</evidence>
<organism evidence="13 14">
    <name type="scientific">Pseudodesulfovibrio profundus</name>
    <dbReference type="NCBI Taxonomy" id="57320"/>
    <lineage>
        <taxon>Bacteria</taxon>
        <taxon>Pseudomonadati</taxon>
        <taxon>Thermodesulfobacteriota</taxon>
        <taxon>Desulfovibrionia</taxon>
        <taxon>Desulfovibrionales</taxon>
        <taxon>Desulfovibrionaceae</taxon>
    </lineage>
</organism>
<feature type="transmembrane region" description="Helical" evidence="10">
    <location>
        <begin position="203"/>
        <end position="235"/>
    </location>
</feature>
<dbReference type="EMBL" id="LT907975">
    <property type="protein sequence ID" value="SOB58755.1"/>
    <property type="molecule type" value="Genomic_DNA"/>
</dbReference>
<sequence length="274" mass="30395">MQENRSIFKCEGLFMDVFPLWAFYFGAAVLGLELGGLSTIFIQRWIDELPILKPWRSRCPACETELRLLDTIPLLSYLLLKGRCRHCDARIGGQYMVVEISCLAWALASAHHFGPTVDWAVYLVLGVMLITGSFIDFETFLLPNRITLGGAAIALVACFFLEEPGWQDGILGAVVGAGLFWVLQQGYRLWRKKEGMGTGDVKLMLCIGAMVGFSGLPFTILAASAASVVGMVIFMMRSDGDGLKTRIPFGPFLSLGCMLYLLYGEQAMRWYMSL</sequence>
<evidence type="ECO:0000256" key="8">
    <source>
        <dbReference type="RuleBase" id="RU003793"/>
    </source>
</evidence>
<keyword evidence="6 10" id="KW-1133">Transmembrane helix</keyword>
<evidence type="ECO:0000256" key="2">
    <source>
        <dbReference type="ARBA" id="ARBA00005801"/>
    </source>
</evidence>
<feature type="transmembrane region" description="Helical" evidence="10">
    <location>
        <begin position="166"/>
        <end position="183"/>
    </location>
</feature>
<evidence type="ECO:0000256" key="6">
    <source>
        <dbReference type="ARBA" id="ARBA00022989"/>
    </source>
</evidence>
<evidence type="ECO:0000256" key="5">
    <source>
        <dbReference type="ARBA" id="ARBA00022692"/>
    </source>
</evidence>
<name>A0A2C8F8K1_9BACT</name>
<comment type="similarity">
    <text evidence="2 8">Belongs to the peptidase A24 family.</text>
</comment>
<evidence type="ECO:0000256" key="7">
    <source>
        <dbReference type="ARBA" id="ARBA00023136"/>
    </source>
</evidence>
<dbReference type="PANTHER" id="PTHR30487">
    <property type="entry name" value="TYPE 4 PREPILIN-LIKE PROTEINS LEADER PEPTIDE-PROCESSING ENZYME"/>
    <property type="match status" value="1"/>
</dbReference>
<comment type="catalytic activity">
    <reaction evidence="9">
        <text>Typically cleaves a -Gly-|-Phe- bond to release an N-terminal, basic peptide of 5-8 residues from type IV prepilin, and then N-methylates the new N-terminal amino group, the methyl donor being S-adenosyl-L-methionine.</text>
        <dbReference type="EC" id="3.4.23.43"/>
    </reaction>
</comment>
<keyword evidence="7 10" id="KW-0472">Membrane</keyword>
<keyword evidence="5 9" id="KW-0812">Transmembrane</keyword>
<dbReference type="InterPro" id="IPR014032">
    <property type="entry name" value="Peptidase_A24A_bac"/>
</dbReference>
<evidence type="ECO:0000256" key="9">
    <source>
        <dbReference type="RuleBase" id="RU003794"/>
    </source>
</evidence>
<dbReference type="Pfam" id="PF01478">
    <property type="entry name" value="Peptidase_A24"/>
    <property type="match status" value="1"/>
</dbReference>
<dbReference type="GO" id="GO:0006465">
    <property type="term" value="P:signal peptide processing"/>
    <property type="evidence" value="ECO:0007669"/>
    <property type="project" value="TreeGrafter"/>
</dbReference>
<keyword evidence="9 13" id="KW-0808">Transferase</keyword>
<dbReference type="Proteomes" id="UP000219215">
    <property type="component" value="Chromosome DPRO"/>
</dbReference>
<feature type="transmembrane region" description="Helical" evidence="10">
    <location>
        <begin position="247"/>
        <end position="263"/>
    </location>
</feature>
<evidence type="ECO:0000313" key="13">
    <source>
        <dbReference type="EMBL" id="SOB58755.1"/>
    </source>
</evidence>
<evidence type="ECO:0000256" key="10">
    <source>
        <dbReference type="SAM" id="Phobius"/>
    </source>
</evidence>
<dbReference type="GO" id="GO:0032259">
    <property type="term" value="P:methylation"/>
    <property type="evidence" value="ECO:0007669"/>
    <property type="project" value="UniProtKB-KW"/>
</dbReference>
<dbReference type="AlphaFoldDB" id="A0A2C8F8K1"/>
<evidence type="ECO:0000256" key="3">
    <source>
        <dbReference type="ARBA" id="ARBA00022475"/>
    </source>
</evidence>
<dbReference type="Gene3D" id="1.20.120.1220">
    <property type="match status" value="1"/>
</dbReference>
<accession>A0A2C8F8K1</accession>
<keyword evidence="9" id="KW-0511">Multifunctional enzyme</keyword>
<evidence type="ECO:0000313" key="14">
    <source>
        <dbReference type="Proteomes" id="UP000219215"/>
    </source>
</evidence>
<protein>
    <recommendedName>
        <fullName evidence="9">Prepilin leader peptidase/N-methyltransferase</fullName>
        <ecNumber evidence="9">2.1.1.-</ecNumber>
        <ecNumber evidence="9">3.4.23.43</ecNumber>
    </recommendedName>
</protein>
<keyword evidence="14" id="KW-1185">Reference proteome</keyword>
<evidence type="ECO:0000259" key="11">
    <source>
        <dbReference type="Pfam" id="PF01478"/>
    </source>
</evidence>
<feature type="domain" description="Prepilin peptidase A24 N-terminal" evidence="12">
    <location>
        <begin position="29"/>
        <end position="113"/>
    </location>
</feature>
<dbReference type="GO" id="GO:0005886">
    <property type="term" value="C:plasma membrane"/>
    <property type="evidence" value="ECO:0007669"/>
    <property type="project" value="UniProtKB-SubCell"/>
</dbReference>
<dbReference type="KEGG" id="pprf:DPRO_1855"/>
<dbReference type="InterPro" id="IPR000045">
    <property type="entry name" value="Prepilin_IV_endopep_pep"/>
</dbReference>
<feature type="domain" description="Prepilin type IV endopeptidase peptidase" evidence="11">
    <location>
        <begin position="123"/>
        <end position="229"/>
    </location>
</feature>
<reference evidence="14" key="1">
    <citation type="submission" date="2017-09" db="EMBL/GenBank/DDBJ databases">
        <authorList>
            <person name="Regsiter A."/>
            <person name="William W."/>
        </authorList>
    </citation>
    <scope>NUCLEOTIDE SEQUENCE [LARGE SCALE GENOMIC DNA]</scope>
    <source>
        <strain evidence="14">500-1</strain>
    </source>
</reference>
<dbReference type="InterPro" id="IPR050882">
    <property type="entry name" value="Prepilin_peptidase/N-MTase"/>
</dbReference>
<comment type="subcellular location">
    <subcellularLocation>
        <location evidence="1">Cell inner membrane</location>
        <topology evidence="1">Multi-pass membrane protein</topology>
    </subcellularLocation>
    <subcellularLocation>
        <location evidence="9">Cell membrane</location>
        <topology evidence="9">Multi-pass membrane protein</topology>
    </subcellularLocation>
</comment>
<keyword evidence="9" id="KW-0645">Protease</keyword>
<gene>
    <name evidence="13" type="ORF">DPRO_1855</name>
</gene>
<proteinExistence type="inferred from homology"/>
<keyword evidence="9 13" id="KW-0489">Methyltransferase</keyword>
<dbReference type="EC" id="2.1.1.-" evidence="9"/>
<dbReference type="InterPro" id="IPR010627">
    <property type="entry name" value="Prepilin_pept_A24_N"/>
</dbReference>
<dbReference type="EC" id="3.4.23.43" evidence="9"/>
<keyword evidence="4" id="KW-0997">Cell inner membrane</keyword>
<evidence type="ECO:0000256" key="1">
    <source>
        <dbReference type="ARBA" id="ARBA00004429"/>
    </source>
</evidence>
<dbReference type="GO" id="GO:0008168">
    <property type="term" value="F:methyltransferase activity"/>
    <property type="evidence" value="ECO:0007669"/>
    <property type="project" value="UniProtKB-KW"/>
</dbReference>
<feature type="transmembrane region" description="Helical" evidence="10">
    <location>
        <begin position="142"/>
        <end position="160"/>
    </location>
</feature>
<feature type="transmembrane region" description="Helical" evidence="10">
    <location>
        <begin position="119"/>
        <end position="135"/>
    </location>
</feature>
<dbReference type="Pfam" id="PF06750">
    <property type="entry name" value="A24_N_bact"/>
    <property type="match status" value="1"/>
</dbReference>
<keyword evidence="9 13" id="KW-0378">Hydrolase</keyword>
<dbReference type="PRINTS" id="PR00864">
    <property type="entry name" value="PREPILNPTASE"/>
</dbReference>
<dbReference type="GO" id="GO:0004190">
    <property type="term" value="F:aspartic-type endopeptidase activity"/>
    <property type="evidence" value="ECO:0007669"/>
    <property type="project" value="UniProtKB-EC"/>
</dbReference>
<comment type="function">
    <text evidence="9">Plays an essential role in type IV pili and type II pseudopili formation by proteolytically removing the leader sequence from substrate proteins and subsequently monomethylating the alpha-amino group of the newly exposed N-terminal phenylalanine.</text>
</comment>